<evidence type="ECO:0000313" key="5">
    <source>
        <dbReference type="EMBL" id="MFD2487329.1"/>
    </source>
</evidence>
<dbReference type="Gene3D" id="3.30.70.2450">
    <property type="match status" value="1"/>
</dbReference>
<evidence type="ECO:0000256" key="2">
    <source>
        <dbReference type="ARBA" id="ARBA00022630"/>
    </source>
</evidence>
<evidence type="ECO:0000259" key="4">
    <source>
        <dbReference type="Pfam" id="PF01494"/>
    </source>
</evidence>
<dbReference type="Proteomes" id="UP001597542">
    <property type="component" value="Unassembled WGS sequence"/>
</dbReference>
<dbReference type="InterPro" id="IPR036188">
    <property type="entry name" value="FAD/NAD-bd_sf"/>
</dbReference>
<keyword evidence="6" id="KW-1185">Reference proteome</keyword>
<keyword evidence="3" id="KW-0274">FAD</keyword>
<proteinExistence type="predicted"/>
<dbReference type="EMBL" id="JBHUKQ010000026">
    <property type="protein sequence ID" value="MFD2487329.1"/>
    <property type="molecule type" value="Genomic_DNA"/>
</dbReference>
<dbReference type="Gene3D" id="3.50.50.60">
    <property type="entry name" value="FAD/NAD(P)-binding domain"/>
    <property type="match status" value="1"/>
</dbReference>
<comment type="cofactor">
    <cofactor evidence="1">
        <name>FAD</name>
        <dbReference type="ChEBI" id="CHEBI:57692"/>
    </cofactor>
</comment>
<dbReference type="Gene3D" id="3.40.30.120">
    <property type="match status" value="1"/>
</dbReference>
<keyword evidence="5" id="KW-0560">Oxidoreductase</keyword>
<name>A0ABW5IE11_9PSEU</name>
<dbReference type="PANTHER" id="PTHR43004:SF19">
    <property type="entry name" value="BINDING MONOOXYGENASE, PUTATIVE (JCVI)-RELATED"/>
    <property type="match status" value="1"/>
</dbReference>
<dbReference type="InterPro" id="IPR050641">
    <property type="entry name" value="RIFMO-like"/>
</dbReference>
<evidence type="ECO:0000256" key="3">
    <source>
        <dbReference type="ARBA" id="ARBA00022827"/>
    </source>
</evidence>
<feature type="domain" description="FAD-binding" evidence="4">
    <location>
        <begin position="3"/>
        <end position="349"/>
    </location>
</feature>
<protein>
    <submittedName>
        <fullName evidence="5">FAD-dependent monooxygenase</fullName>
    </submittedName>
</protein>
<dbReference type="Pfam" id="PF21274">
    <property type="entry name" value="Rng_hyd_C"/>
    <property type="match status" value="1"/>
</dbReference>
<evidence type="ECO:0000313" key="6">
    <source>
        <dbReference type="Proteomes" id="UP001597542"/>
    </source>
</evidence>
<gene>
    <name evidence="5" type="ORF">ACFSUT_44140</name>
</gene>
<dbReference type="PRINTS" id="PR00420">
    <property type="entry name" value="RNGMNOXGNASE"/>
</dbReference>
<sequence>MHDAVIVGAGPVGLFLACELGLAGSSVLVLEREPEPGSQWRTAPLGMRGLSATSIEAFHRRGMLPPLLAASDVHDAPGEDRPRSVGHFAGMVLDPAKVEVDAFPYRLPSSLPGGMMTNLDAIEAVLSEQAAKLGVEIRRGVEVSAVEQAEDGVVVRAGEQEFAARWAIGCDGGRSVVRGLAGFEFVGTEPQFTGYTMLVDLADPEKLSPGFNLTPTGMYVQMPTPGHLGVLDFDHGAFDRTQQPSLEHLQTVLRRVSGTDVTLTGVRLVSTFTDRAMQTTTYRRGRVLLAGDAAHIHSPLGGQGLNTGISDALNLGWKLAAVIRGQAPEALLDTYTRERHPIGAWVLDWTRAQAAAMRPDAHGQAVQGVLRDLLETRDGTTYVYGKMSGSSLRYDLGDEHPLIGRYAPDFQLTDGIRLGELMRDGRGVVLDFSPDQRLREAAGQLRYAAGVAKDDLGLGAVLVRPDGIVAWAGDHDFSAESFAQAKTQWFGENQEQP</sequence>
<organism evidence="5 6">
    <name type="scientific">Amycolatopsis albidoflavus</name>
    <dbReference type="NCBI Taxonomy" id="102226"/>
    <lineage>
        <taxon>Bacteria</taxon>
        <taxon>Bacillati</taxon>
        <taxon>Actinomycetota</taxon>
        <taxon>Actinomycetes</taxon>
        <taxon>Pseudonocardiales</taxon>
        <taxon>Pseudonocardiaceae</taxon>
        <taxon>Amycolatopsis</taxon>
    </lineage>
</organism>
<reference evidence="6" key="1">
    <citation type="journal article" date="2019" name="Int. J. Syst. Evol. Microbiol.">
        <title>The Global Catalogue of Microorganisms (GCM) 10K type strain sequencing project: providing services to taxonomists for standard genome sequencing and annotation.</title>
        <authorList>
            <consortium name="The Broad Institute Genomics Platform"/>
            <consortium name="The Broad Institute Genome Sequencing Center for Infectious Disease"/>
            <person name="Wu L."/>
            <person name="Ma J."/>
        </authorList>
    </citation>
    <scope>NUCLEOTIDE SEQUENCE [LARGE SCALE GENOMIC DNA]</scope>
    <source>
        <strain evidence="6">CGMCC 4.7638</strain>
    </source>
</reference>
<accession>A0ABW5IE11</accession>
<keyword evidence="5" id="KW-0503">Monooxygenase</keyword>
<dbReference type="GO" id="GO:0004497">
    <property type="term" value="F:monooxygenase activity"/>
    <property type="evidence" value="ECO:0007669"/>
    <property type="project" value="UniProtKB-KW"/>
</dbReference>
<dbReference type="Pfam" id="PF01494">
    <property type="entry name" value="FAD_binding_3"/>
    <property type="match status" value="1"/>
</dbReference>
<dbReference type="InterPro" id="IPR002938">
    <property type="entry name" value="FAD-bd"/>
</dbReference>
<evidence type="ECO:0000256" key="1">
    <source>
        <dbReference type="ARBA" id="ARBA00001974"/>
    </source>
</evidence>
<dbReference type="SUPFAM" id="SSF51905">
    <property type="entry name" value="FAD/NAD(P)-binding domain"/>
    <property type="match status" value="1"/>
</dbReference>
<comment type="caution">
    <text evidence="5">The sequence shown here is derived from an EMBL/GenBank/DDBJ whole genome shotgun (WGS) entry which is preliminary data.</text>
</comment>
<keyword evidence="2" id="KW-0285">Flavoprotein</keyword>
<dbReference type="RefSeq" id="WP_344287907.1">
    <property type="nucleotide sequence ID" value="NZ_BAAAHV010000031.1"/>
</dbReference>
<dbReference type="PANTHER" id="PTHR43004">
    <property type="entry name" value="TRK SYSTEM POTASSIUM UPTAKE PROTEIN"/>
    <property type="match status" value="1"/>
</dbReference>